<proteinExistence type="predicted"/>
<dbReference type="SMART" id="SM00320">
    <property type="entry name" value="WD40"/>
    <property type="match status" value="2"/>
</dbReference>
<keyword evidence="4" id="KW-1185">Reference proteome</keyword>
<keyword evidence="2" id="KW-0677">Repeat</keyword>
<dbReference type="AlphaFoldDB" id="A0A4S8LSC8"/>
<keyword evidence="1" id="KW-0853">WD repeat</keyword>
<evidence type="ECO:0000256" key="2">
    <source>
        <dbReference type="ARBA" id="ARBA00022737"/>
    </source>
</evidence>
<evidence type="ECO:0000313" key="3">
    <source>
        <dbReference type="EMBL" id="THU92402.1"/>
    </source>
</evidence>
<protein>
    <submittedName>
        <fullName evidence="3">WD40 repeat-like protein</fullName>
    </submittedName>
</protein>
<sequence>MPSFDFTAWRRGPYKLLTTLHGPRDTVFSVSISVEGRFVVATGYSGVYTWDLSTRAPVRTPFIPHSSNEPKNMFSALAWLLFEQGNRDVVVLGNMSGQIFLWEWGHQTQAFDRFCDVPETDSREQISSIGVLEQRITEPNNLQNNTGVTAARIAVAHVDGRVTVWLVSSDRSVTKIFGVIVPDIPKNVRFSQKSMQVLVFAMAGGNLYKLNPETGEVVEVLNCGGIAKVMGHVSLDETNDCFVAWTGRDFDIFALSDGRHLRTLDGGNPLVSFVKQVAFTNEGNLAISGTDRGCGILYDTRSGKAVQTLRYPKGGLVQPVTVSFSKHPPQQQTVGLNSSPLVSRCT</sequence>
<dbReference type="InterPro" id="IPR001680">
    <property type="entry name" value="WD40_rpt"/>
</dbReference>
<organism evidence="3 4">
    <name type="scientific">Dendrothele bispora (strain CBS 962.96)</name>
    <dbReference type="NCBI Taxonomy" id="1314807"/>
    <lineage>
        <taxon>Eukaryota</taxon>
        <taxon>Fungi</taxon>
        <taxon>Dikarya</taxon>
        <taxon>Basidiomycota</taxon>
        <taxon>Agaricomycotina</taxon>
        <taxon>Agaricomycetes</taxon>
        <taxon>Agaricomycetidae</taxon>
        <taxon>Agaricales</taxon>
        <taxon>Agaricales incertae sedis</taxon>
        <taxon>Dendrothele</taxon>
    </lineage>
</organism>
<dbReference type="EMBL" id="ML179280">
    <property type="protein sequence ID" value="THU92402.1"/>
    <property type="molecule type" value="Genomic_DNA"/>
</dbReference>
<dbReference type="InterPro" id="IPR051179">
    <property type="entry name" value="WD_repeat_multifunction"/>
</dbReference>
<reference evidence="3 4" key="1">
    <citation type="journal article" date="2019" name="Nat. Ecol. Evol.">
        <title>Megaphylogeny resolves global patterns of mushroom evolution.</title>
        <authorList>
            <person name="Varga T."/>
            <person name="Krizsan K."/>
            <person name="Foldi C."/>
            <person name="Dima B."/>
            <person name="Sanchez-Garcia M."/>
            <person name="Sanchez-Ramirez S."/>
            <person name="Szollosi G.J."/>
            <person name="Szarkandi J.G."/>
            <person name="Papp V."/>
            <person name="Albert L."/>
            <person name="Andreopoulos W."/>
            <person name="Angelini C."/>
            <person name="Antonin V."/>
            <person name="Barry K.W."/>
            <person name="Bougher N.L."/>
            <person name="Buchanan P."/>
            <person name="Buyck B."/>
            <person name="Bense V."/>
            <person name="Catcheside P."/>
            <person name="Chovatia M."/>
            <person name="Cooper J."/>
            <person name="Damon W."/>
            <person name="Desjardin D."/>
            <person name="Finy P."/>
            <person name="Geml J."/>
            <person name="Haridas S."/>
            <person name="Hughes K."/>
            <person name="Justo A."/>
            <person name="Karasinski D."/>
            <person name="Kautmanova I."/>
            <person name="Kiss B."/>
            <person name="Kocsube S."/>
            <person name="Kotiranta H."/>
            <person name="LaButti K.M."/>
            <person name="Lechner B.E."/>
            <person name="Liimatainen K."/>
            <person name="Lipzen A."/>
            <person name="Lukacs Z."/>
            <person name="Mihaltcheva S."/>
            <person name="Morgado L.N."/>
            <person name="Niskanen T."/>
            <person name="Noordeloos M.E."/>
            <person name="Ohm R.A."/>
            <person name="Ortiz-Santana B."/>
            <person name="Ovrebo C."/>
            <person name="Racz N."/>
            <person name="Riley R."/>
            <person name="Savchenko A."/>
            <person name="Shiryaev A."/>
            <person name="Soop K."/>
            <person name="Spirin V."/>
            <person name="Szebenyi C."/>
            <person name="Tomsovsky M."/>
            <person name="Tulloss R.E."/>
            <person name="Uehling J."/>
            <person name="Grigoriev I.V."/>
            <person name="Vagvolgyi C."/>
            <person name="Papp T."/>
            <person name="Martin F.M."/>
            <person name="Miettinen O."/>
            <person name="Hibbett D.S."/>
            <person name="Nagy L.G."/>
        </authorList>
    </citation>
    <scope>NUCLEOTIDE SEQUENCE [LARGE SCALE GENOMIC DNA]</scope>
    <source>
        <strain evidence="3 4">CBS 962.96</strain>
    </source>
</reference>
<gene>
    <name evidence="3" type="ORF">K435DRAFT_672121</name>
</gene>
<dbReference type="OrthoDB" id="3238562at2759"/>
<dbReference type="Proteomes" id="UP000297245">
    <property type="component" value="Unassembled WGS sequence"/>
</dbReference>
<dbReference type="Gene3D" id="2.130.10.10">
    <property type="entry name" value="YVTN repeat-like/Quinoprotein amine dehydrogenase"/>
    <property type="match status" value="2"/>
</dbReference>
<accession>A0A4S8LSC8</accession>
<name>A0A4S8LSC8_DENBC</name>
<evidence type="ECO:0000313" key="4">
    <source>
        <dbReference type="Proteomes" id="UP000297245"/>
    </source>
</evidence>
<dbReference type="InterPro" id="IPR015943">
    <property type="entry name" value="WD40/YVTN_repeat-like_dom_sf"/>
</dbReference>
<evidence type="ECO:0000256" key="1">
    <source>
        <dbReference type="ARBA" id="ARBA00022574"/>
    </source>
</evidence>
<dbReference type="SUPFAM" id="SSF50978">
    <property type="entry name" value="WD40 repeat-like"/>
    <property type="match status" value="1"/>
</dbReference>
<dbReference type="PANTHER" id="PTHR19857">
    <property type="entry name" value="MITOCHONDRIAL DIVISION PROTEIN 1-RELATED"/>
    <property type="match status" value="1"/>
</dbReference>
<dbReference type="InterPro" id="IPR036322">
    <property type="entry name" value="WD40_repeat_dom_sf"/>
</dbReference>
<dbReference type="PANTHER" id="PTHR19857:SF8">
    <property type="entry name" value="ANGIO-ASSOCIATED MIGRATORY CELL PROTEIN"/>
    <property type="match status" value="1"/>
</dbReference>